<organism evidence="1 2">
    <name type="scientific">Microbulbifer aestuariivivens</name>
    <dbReference type="NCBI Taxonomy" id="1908308"/>
    <lineage>
        <taxon>Bacteria</taxon>
        <taxon>Pseudomonadati</taxon>
        <taxon>Pseudomonadota</taxon>
        <taxon>Gammaproteobacteria</taxon>
        <taxon>Cellvibrionales</taxon>
        <taxon>Microbulbiferaceae</taxon>
        <taxon>Microbulbifer</taxon>
    </lineage>
</organism>
<accession>A0ABP9WP17</accession>
<dbReference type="EMBL" id="BAABRT010000009">
    <property type="protein sequence ID" value="GAA5524937.1"/>
    <property type="molecule type" value="Genomic_DNA"/>
</dbReference>
<gene>
    <name evidence="1" type="ORF">Maes01_01496</name>
</gene>
<dbReference type="Proteomes" id="UP001408594">
    <property type="component" value="Unassembled WGS sequence"/>
</dbReference>
<name>A0ABP9WP17_9GAMM</name>
<reference evidence="1 2" key="1">
    <citation type="submission" date="2024-02" db="EMBL/GenBank/DDBJ databases">
        <title>Microbulbifer aestuariivivens NBRC 112533.</title>
        <authorList>
            <person name="Ichikawa N."/>
            <person name="Katano-Makiyama Y."/>
            <person name="Hidaka K."/>
        </authorList>
    </citation>
    <scope>NUCLEOTIDE SEQUENCE [LARGE SCALE GENOMIC DNA]</scope>
    <source>
        <strain evidence="1 2">NBRC 112533</strain>
    </source>
</reference>
<evidence type="ECO:0000313" key="1">
    <source>
        <dbReference type="EMBL" id="GAA5524937.1"/>
    </source>
</evidence>
<protein>
    <submittedName>
        <fullName evidence="1">Uncharacterized protein</fullName>
    </submittedName>
</protein>
<evidence type="ECO:0000313" key="2">
    <source>
        <dbReference type="Proteomes" id="UP001408594"/>
    </source>
</evidence>
<comment type="caution">
    <text evidence="1">The sequence shown here is derived from an EMBL/GenBank/DDBJ whole genome shotgun (WGS) entry which is preliminary data.</text>
</comment>
<sequence>MNGKGKDKQYNLSFTKDPAWIKERENIWRQIESQVAEGLSRKVYNRWKTFFFTGELIGKGRLNQGDLLEFYPKFDLEGIREFLADPPFQPLTQRDYESILFLFAIRIHDAPGVTLEQALLLFKFVFGNSYDSERCFPFDIAGESECRKITLHANYQFECGTTVFLDIQYPKKMCCTGSSCWTTGFH</sequence>
<keyword evidence="2" id="KW-1185">Reference proteome</keyword>
<proteinExistence type="predicted"/>